<keyword evidence="6 11" id="KW-0808">Transferase</keyword>
<dbReference type="CDD" id="cd02538">
    <property type="entry name" value="G1P_TT_short"/>
    <property type="match status" value="1"/>
</dbReference>
<comment type="pathway">
    <text evidence="3">Bacterial outer membrane biogenesis; LPS O-antigen biosynthesis.</text>
</comment>
<evidence type="ECO:0000256" key="11">
    <source>
        <dbReference type="RuleBase" id="RU003706"/>
    </source>
</evidence>
<dbReference type="AlphaFoldDB" id="A0A0P9GHW1"/>
<dbReference type="OrthoDB" id="9803871at2"/>
<feature type="domain" description="Nucleotidyl transferase" evidence="12">
    <location>
        <begin position="4"/>
        <end position="240"/>
    </location>
</feature>
<comment type="cofactor">
    <cofactor evidence="1">
        <name>Mg(2+)</name>
        <dbReference type="ChEBI" id="CHEBI:18420"/>
    </cofactor>
</comment>
<dbReference type="PANTHER" id="PTHR43532:SF1">
    <property type="entry name" value="GLUCOSE-1-PHOSPHATE THYMIDYLYLTRANSFERASE 1"/>
    <property type="match status" value="1"/>
</dbReference>
<evidence type="ECO:0000256" key="7">
    <source>
        <dbReference type="ARBA" id="ARBA00022695"/>
    </source>
</evidence>
<dbReference type="FunFam" id="3.90.550.10:FF:000023">
    <property type="entry name" value="Glucose-1-phosphate thymidylyltransferase"/>
    <property type="match status" value="1"/>
</dbReference>
<evidence type="ECO:0000256" key="6">
    <source>
        <dbReference type="ARBA" id="ARBA00022679"/>
    </source>
</evidence>
<proteinExistence type="inferred from homology"/>
<organism evidence="13 14">
    <name type="scientific">Thiohalorhabdus denitrificans</name>
    <dbReference type="NCBI Taxonomy" id="381306"/>
    <lineage>
        <taxon>Bacteria</taxon>
        <taxon>Pseudomonadati</taxon>
        <taxon>Pseudomonadota</taxon>
        <taxon>Gammaproteobacteria</taxon>
        <taxon>Thiohalorhabdales</taxon>
        <taxon>Thiohalorhabdaceae</taxon>
        <taxon>Thiohalorhabdus</taxon>
    </lineage>
</organism>
<dbReference type="InterPro" id="IPR005835">
    <property type="entry name" value="NTP_transferase_dom"/>
</dbReference>
<reference evidence="14" key="1">
    <citation type="submission" date="2016-10" db="EMBL/GenBank/DDBJ databases">
        <authorList>
            <person name="Varghese N."/>
        </authorList>
    </citation>
    <scope>NUCLEOTIDE SEQUENCE [LARGE SCALE GENOMIC DNA]</scope>
    <source>
        <strain evidence="14">HL 19</strain>
    </source>
</reference>
<name>A0A0P9GHW1_9GAMM</name>
<dbReference type="GO" id="GO:0008879">
    <property type="term" value="F:glucose-1-phosphate thymidylyltransferase activity"/>
    <property type="evidence" value="ECO:0007669"/>
    <property type="project" value="UniProtKB-EC"/>
</dbReference>
<gene>
    <name evidence="13" type="ORF">SAMN05661077_0922</name>
</gene>
<comment type="pathway">
    <text evidence="2">Carbohydrate biosynthesis; dTDP-L-rhamnose biosynthesis.</text>
</comment>
<evidence type="ECO:0000256" key="1">
    <source>
        <dbReference type="ARBA" id="ARBA00001946"/>
    </source>
</evidence>
<evidence type="ECO:0000256" key="5">
    <source>
        <dbReference type="ARBA" id="ARBA00012461"/>
    </source>
</evidence>
<dbReference type="GO" id="GO:0046872">
    <property type="term" value="F:metal ion binding"/>
    <property type="evidence" value="ECO:0007669"/>
    <property type="project" value="UniProtKB-KW"/>
</dbReference>
<sequence>MKRKGIILAGGSGTRLYPITHAVSKQLLPVFDKPMIYYPLCTLMMAGIREILVISTPEDTPLFKRLLCDGSQWGLELSYAVQPEPNGLAEAFRIGEDFIDGHPCALVLGDNIFHGHDLRGLLKSASGREEGATVLAYPVNDPERYGVVGFDENGQATRLEEKPAHPQSRYAVTGLYFYDEQVTEIAREIQPSERGELEITDVNRAYLERGQLRVEVMGRGMAWLDTGTHESLIEAATFIETMEKRQGLKVASPEETAYRMGFIDADQVRELAAPLAKNGYGEYLLNILEERIF</sequence>
<dbReference type="EC" id="2.7.7.24" evidence="5 11"/>
<protein>
    <recommendedName>
        <fullName evidence="5 11">Glucose-1-phosphate thymidylyltransferase</fullName>
        <ecNumber evidence="5 11">2.7.7.24</ecNumber>
    </recommendedName>
</protein>
<dbReference type="Pfam" id="PF00483">
    <property type="entry name" value="NTP_transferase"/>
    <property type="match status" value="1"/>
</dbReference>
<dbReference type="Proteomes" id="UP000183104">
    <property type="component" value="Unassembled WGS sequence"/>
</dbReference>
<evidence type="ECO:0000256" key="2">
    <source>
        <dbReference type="ARBA" id="ARBA00004781"/>
    </source>
</evidence>
<keyword evidence="9 11" id="KW-0460">Magnesium</keyword>
<dbReference type="Gene3D" id="3.90.550.10">
    <property type="entry name" value="Spore Coat Polysaccharide Biosynthesis Protein SpsA, Chain A"/>
    <property type="match status" value="1"/>
</dbReference>
<comment type="catalytic activity">
    <reaction evidence="10 11">
        <text>dTTP + alpha-D-glucose 1-phosphate + H(+) = dTDP-alpha-D-glucose + diphosphate</text>
        <dbReference type="Rhea" id="RHEA:15225"/>
        <dbReference type="ChEBI" id="CHEBI:15378"/>
        <dbReference type="ChEBI" id="CHEBI:33019"/>
        <dbReference type="ChEBI" id="CHEBI:37568"/>
        <dbReference type="ChEBI" id="CHEBI:57477"/>
        <dbReference type="ChEBI" id="CHEBI:58601"/>
        <dbReference type="EC" id="2.7.7.24"/>
    </reaction>
</comment>
<dbReference type="PANTHER" id="PTHR43532">
    <property type="entry name" value="GLUCOSE-1-PHOSPHATE THYMIDYLYLTRANSFERASE"/>
    <property type="match status" value="1"/>
</dbReference>
<evidence type="ECO:0000256" key="8">
    <source>
        <dbReference type="ARBA" id="ARBA00022723"/>
    </source>
</evidence>
<evidence type="ECO:0000259" key="12">
    <source>
        <dbReference type="Pfam" id="PF00483"/>
    </source>
</evidence>
<dbReference type="STRING" id="381306.AN478_10560"/>
<evidence type="ECO:0000256" key="3">
    <source>
        <dbReference type="ARBA" id="ARBA00005125"/>
    </source>
</evidence>
<evidence type="ECO:0000313" key="14">
    <source>
        <dbReference type="Proteomes" id="UP000183104"/>
    </source>
</evidence>
<dbReference type="NCBIfam" id="TIGR01207">
    <property type="entry name" value="rmlA"/>
    <property type="match status" value="1"/>
</dbReference>
<comment type="function">
    <text evidence="11">Catalyzes the formation of dTDP-glucose, from dTTP and glucose 1-phosphate, as well as its pyrophosphorolysis.</text>
</comment>
<comment type="similarity">
    <text evidence="4 11">Belongs to the glucose-1-phosphate thymidylyltransferase family.</text>
</comment>
<dbReference type="EMBL" id="FMUN01000002">
    <property type="protein sequence ID" value="SCX98079.1"/>
    <property type="molecule type" value="Genomic_DNA"/>
</dbReference>
<dbReference type="SUPFAM" id="SSF53448">
    <property type="entry name" value="Nucleotide-diphospho-sugar transferases"/>
    <property type="match status" value="1"/>
</dbReference>
<evidence type="ECO:0000256" key="9">
    <source>
        <dbReference type="ARBA" id="ARBA00022842"/>
    </source>
</evidence>
<evidence type="ECO:0000313" key="13">
    <source>
        <dbReference type="EMBL" id="SCX98079.1"/>
    </source>
</evidence>
<accession>A0A0P9GHW1</accession>
<keyword evidence="8 11" id="KW-0479">Metal-binding</keyword>
<keyword evidence="14" id="KW-1185">Reference proteome</keyword>
<dbReference type="RefSeq" id="WP_054966570.1">
    <property type="nucleotide sequence ID" value="NZ_FMUN01000002.1"/>
</dbReference>
<evidence type="ECO:0000256" key="4">
    <source>
        <dbReference type="ARBA" id="ARBA00010480"/>
    </source>
</evidence>
<keyword evidence="7 11" id="KW-0548">Nucleotidyltransferase</keyword>
<dbReference type="InterPro" id="IPR005907">
    <property type="entry name" value="G1P_thy_trans_s"/>
</dbReference>
<dbReference type="PATRIC" id="fig|381306.5.peg.868"/>
<dbReference type="InterPro" id="IPR029044">
    <property type="entry name" value="Nucleotide-diphossugar_trans"/>
</dbReference>
<evidence type="ECO:0000256" key="10">
    <source>
        <dbReference type="ARBA" id="ARBA00049336"/>
    </source>
</evidence>